<keyword evidence="2" id="KW-0472">Membrane</keyword>
<evidence type="ECO:0000313" key="3">
    <source>
        <dbReference type="EMBL" id="NID15183.1"/>
    </source>
</evidence>
<organism evidence="3 4">
    <name type="scientific">Luteibacter yeojuensis</name>
    <dbReference type="NCBI Taxonomy" id="345309"/>
    <lineage>
        <taxon>Bacteria</taxon>
        <taxon>Pseudomonadati</taxon>
        <taxon>Pseudomonadota</taxon>
        <taxon>Gammaproteobacteria</taxon>
        <taxon>Lysobacterales</taxon>
        <taxon>Rhodanobacteraceae</taxon>
        <taxon>Luteibacter</taxon>
    </lineage>
</organism>
<proteinExistence type="predicted"/>
<feature type="transmembrane region" description="Helical" evidence="2">
    <location>
        <begin position="27"/>
        <end position="52"/>
    </location>
</feature>
<evidence type="ECO:0000256" key="1">
    <source>
        <dbReference type="SAM" id="MobiDB-lite"/>
    </source>
</evidence>
<accession>A0A7X5TPV2</accession>
<dbReference type="Proteomes" id="UP000518878">
    <property type="component" value="Unassembled WGS sequence"/>
</dbReference>
<comment type="caution">
    <text evidence="3">The sequence shown here is derived from an EMBL/GenBank/DDBJ whole genome shotgun (WGS) entry which is preliminary data.</text>
</comment>
<keyword evidence="2" id="KW-0812">Transmembrane</keyword>
<feature type="compositionally biased region" description="Basic and acidic residues" evidence="1">
    <location>
        <begin position="1"/>
        <end position="15"/>
    </location>
</feature>
<name>A0A7X5TPV2_9GAMM</name>
<dbReference type="RefSeq" id="WP_166698946.1">
    <property type="nucleotide sequence ID" value="NZ_JAAQTL010000001.1"/>
</dbReference>
<evidence type="ECO:0000256" key="2">
    <source>
        <dbReference type="SAM" id="Phobius"/>
    </source>
</evidence>
<feature type="transmembrane region" description="Helical" evidence="2">
    <location>
        <begin position="100"/>
        <end position="122"/>
    </location>
</feature>
<feature type="region of interest" description="Disordered" evidence="1">
    <location>
        <begin position="1"/>
        <end position="20"/>
    </location>
</feature>
<sequence length="127" mass="13074">MTDDNGIHDAGEPRPHAARMPQSGHGIASFVIALVSGLVVLASIVFSALIVASGDPEAHVAVFGLVGLVMCAFLALSLVGLVLGLIALRRQDRRRTFGAIGFGLNALILVGTVGLVLVGTFFSHSNS</sequence>
<dbReference type="AlphaFoldDB" id="A0A7X5TPV2"/>
<protein>
    <recommendedName>
        <fullName evidence="5">DUF4190 domain-containing protein</fullName>
    </recommendedName>
</protein>
<evidence type="ECO:0000313" key="4">
    <source>
        <dbReference type="Proteomes" id="UP000518878"/>
    </source>
</evidence>
<keyword evidence="2" id="KW-1133">Transmembrane helix</keyword>
<feature type="transmembrane region" description="Helical" evidence="2">
    <location>
        <begin position="58"/>
        <end position="88"/>
    </location>
</feature>
<dbReference type="EMBL" id="JAAQTL010000001">
    <property type="protein sequence ID" value="NID15183.1"/>
    <property type="molecule type" value="Genomic_DNA"/>
</dbReference>
<reference evidence="3 4" key="1">
    <citation type="journal article" date="2006" name="Int. J. Syst. Evol. Microbiol.">
        <title>Dyella yeojuensis sp. nov., isolated from greenhouse soil in Korea.</title>
        <authorList>
            <person name="Kim B.Y."/>
            <person name="Weon H.Y."/>
            <person name="Lee K.H."/>
            <person name="Seok S.J."/>
            <person name="Kwon S.W."/>
            <person name="Go S.J."/>
            <person name="Stackebrandt E."/>
        </authorList>
    </citation>
    <scope>NUCLEOTIDE SEQUENCE [LARGE SCALE GENOMIC DNA]</scope>
    <source>
        <strain evidence="3 4">DSM 17673</strain>
    </source>
</reference>
<keyword evidence="4" id="KW-1185">Reference proteome</keyword>
<gene>
    <name evidence="3" type="ORF">HBF32_06875</name>
</gene>
<evidence type="ECO:0008006" key="5">
    <source>
        <dbReference type="Google" id="ProtNLM"/>
    </source>
</evidence>